<dbReference type="AlphaFoldDB" id="J9CRQ0"/>
<dbReference type="InterPro" id="IPR024930">
    <property type="entry name" value="Skp_dom_sf"/>
</dbReference>
<dbReference type="EMBL" id="AMCI01002382">
    <property type="protein sequence ID" value="EJX02866.1"/>
    <property type="molecule type" value="Genomic_DNA"/>
</dbReference>
<dbReference type="Gene3D" id="3.30.910.20">
    <property type="entry name" value="Skp domain"/>
    <property type="match status" value="1"/>
</dbReference>
<dbReference type="SMART" id="SM00935">
    <property type="entry name" value="OmpH"/>
    <property type="match status" value="1"/>
</dbReference>
<reference evidence="1" key="1">
    <citation type="journal article" date="2012" name="PLoS ONE">
        <title>Gene sets for utilization of primary and secondary nutrition supplies in the distal gut of endangered iberian lynx.</title>
        <authorList>
            <person name="Alcaide M."/>
            <person name="Messina E."/>
            <person name="Richter M."/>
            <person name="Bargiela R."/>
            <person name="Peplies J."/>
            <person name="Huws S.A."/>
            <person name="Newbold C.J."/>
            <person name="Golyshin P.N."/>
            <person name="Simon M.A."/>
            <person name="Lopez G."/>
            <person name="Yakimov M.M."/>
            <person name="Ferrer M."/>
        </authorList>
    </citation>
    <scope>NUCLEOTIDE SEQUENCE</scope>
</reference>
<sequence>MKKVIAGLMIAAAMMTFGCGGRNADFGTVDTKKVYEEAPIVKTITADFDKQKADLEVQMKKDLEGKSGEEAQKVFEDYSAKAQLIQSEAQNKLKASFEAATNQVAKEKNLGAILNKGAVAQGGTDVTKDIIEKMK</sequence>
<comment type="caution">
    <text evidence="1">The sequence shown here is derived from an EMBL/GenBank/DDBJ whole genome shotgun (WGS) entry which is preliminary data.</text>
</comment>
<evidence type="ECO:0000313" key="1">
    <source>
        <dbReference type="EMBL" id="EJX02866.1"/>
    </source>
</evidence>
<proteinExistence type="predicted"/>
<protein>
    <submittedName>
        <fullName evidence="1">Outer membrane chaperone Skp (OmpH)</fullName>
    </submittedName>
</protein>
<gene>
    <name evidence="1" type="ORF">EVA_09026</name>
</gene>
<organism evidence="1">
    <name type="scientific">gut metagenome</name>
    <dbReference type="NCBI Taxonomy" id="749906"/>
    <lineage>
        <taxon>unclassified sequences</taxon>
        <taxon>metagenomes</taxon>
        <taxon>organismal metagenomes</taxon>
    </lineage>
</organism>
<accession>J9CRQ0</accession>
<dbReference type="InterPro" id="IPR005632">
    <property type="entry name" value="Chaperone_Skp"/>
</dbReference>
<name>J9CRQ0_9ZZZZ</name>
<dbReference type="PROSITE" id="PS51257">
    <property type="entry name" value="PROKAR_LIPOPROTEIN"/>
    <property type="match status" value="1"/>
</dbReference>
<dbReference type="SUPFAM" id="SSF111384">
    <property type="entry name" value="OmpH-like"/>
    <property type="match status" value="1"/>
</dbReference>
<dbReference type="GO" id="GO:0051082">
    <property type="term" value="F:unfolded protein binding"/>
    <property type="evidence" value="ECO:0007669"/>
    <property type="project" value="InterPro"/>
</dbReference>